<sequence length="266" mass="29979">MTKQSYLSVSPARGHQKHIRPEDIDKRGSDCSHNLKLAVESNLRDKLIASGNMLSLPKIYSPKSDWQVVMDRVNGTVPKAPEASVQINKLDYKEDTLELVPESTSQILENCAKHLRETRLLPDDVKALVLPDLGLSDSEEDLEMRSAAVALNQVYLTFLNKIPDKIQSEESVAEVMLTEVENLDRLETFLDDCRNGHAHASSAWKELTKLALSWARGKMECLRLIALNEWGGSTASKAQIDERVSVLARADMQAVKLRRSRWYKIK</sequence>
<proteinExistence type="predicted"/>
<organism evidence="2 3">
    <name type="scientific">Cymbomonas tetramitiformis</name>
    <dbReference type="NCBI Taxonomy" id="36881"/>
    <lineage>
        <taxon>Eukaryota</taxon>
        <taxon>Viridiplantae</taxon>
        <taxon>Chlorophyta</taxon>
        <taxon>Pyramimonadophyceae</taxon>
        <taxon>Pyramimonadales</taxon>
        <taxon>Pyramimonadaceae</taxon>
        <taxon>Cymbomonas</taxon>
    </lineage>
</organism>
<dbReference type="EMBL" id="LGRX02014000">
    <property type="protein sequence ID" value="KAK3265319.1"/>
    <property type="molecule type" value="Genomic_DNA"/>
</dbReference>
<keyword evidence="3" id="KW-1185">Reference proteome</keyword>
<reference evidence="2 3" key="1">
    <citation type="journal article" date="2015" name="Genome Biol. Evol.">
        <title>Comparative Genomics of a Bacterivorous Green Alga Reveals Evolutionary Causalities and Consequences of Phago-Mixotrophic Mode of Nutrition.</title>
        <authorList>
            <person name="Burns J.A."/>
            <person name="Paasch A."/>
            <person name="Narechania A."/>
            <person name="Kim E."/>
        </authorList>
    </citation>
    <scope>NUCLEOTIDE SEQUENCE [LARGE SCALE GENOMIC DNA]</scope>
    <source>
        <strain evidence="2 3">PLY_AMNH</strain>
    </source>
</reference>
<dbReference type="Proteomes" id="UP001190700">
    <property type="component" value="Unassembled WGS sequence"/>
</dbReference>
<protein>
    <submittedName>
        <fullName evidence="2">Uncharacterized protein</fullName>
    </submittedName>
</protein>
<evidence type="ECO:0000313" key="3">
    <source>
        <dbReference type="Proteomes" id="UP001190700"/>
    </source>
</evidence>
<dbReference type="AlphaFoldDB" id="A0AAE0FSR0"/>
<feature type="region of interest" description="Disordered" evidence="1">
    <location>
        <begin position="1"/>
        <end position="27"/>
    </location>
</feature>
<name>A0AAE0FSR0_9CHLO</name>
<feature type="non-terminal residue" evidence="2">
    <location>
        <position position="266"/>
    </location>
</feature>
<comment type="caution">
    <text evidence="2">The sequence shown here is derived from an EMBL/GenBank/DDBJ whole genome shotgun (WGS) entry which is preliminary data.</text>
</comment>
<gene>
    <name evidence="2" type="ORF">CYMTET_25985</name>
</gene>
<accession>A0AAE0FSR0</accession>
<evidence type="ECO:0000256" key="1">
    <source>
        <dbReference type="SAM" id="MobiDB-lite"/>
    </source>
</evidence>
<evidence type="ECO:0000313" key="2">
    <source>
        <dbReference type="EMBL" id="KAK3265319.1"/>
    </source>
</evidence>